<evidence type="ECO:0000313" key="2">
    <source>
        <dbReference type="Proteomes" id="UP000295500"/>
    </source>
</evidence>
<dbReference type="AlphaFoldDB" id="A0A4R6QBA9"/>
<protein>
    <submittedName>
        <fullName evidence="1">Uncharacterized protein</fullName>
    </submittedName>
</protein>
<evidence type="ECO:0000313" key="1">
    <source>
        <dbReference type="EMBL" id="TDP59641.1"/>
    </source>
</evidence>
<keyword evidence="2" id="KW-1185">Reference proteome</keyword>
<accession>A0A4R6QBA9</accession>
<comment type="caution">
    <text evidence="1">The sequence shown here is derived from an EMBL/GenBank/DDBJ whole genome shotgun (WGS) entry which is preliminary data.</text>
</comment>
<dbReference type="Proteomes" id="UP000295500">
    <property type="component" value="Unassembled WGS sequence"/>
</dbReference>
<name>A0A4R6QBA9_9FIRM</name>
<dbReference type="EMBL" id="SNXO01000003">
    <property type="protein sequence ID" value="TDP59641.1"/>
    <property type="molecule type" value="Genomic_DNA"/>
</dbReference>
<reference evidence="1 2" key="1">
    <citation type="submission" date="2019-03" db="EMBL/GenBank/DDBJ databases">
        <title>Genomic Encyclopedia of Type Strains, Phase IV (KMG-IV): sequencing the most valuable type-strain genomes for metagenomic binning, comparative biology and taxonomic classification.</title>
        <authorList>
            <person name="Goeker M."/>
        </authorList>
    </citation>
    <scope>NUCLEOTIDE SEQUENCE [LARGE SCALE GENOMIC DNA]</scope>
    <source>
        <strain evidence="1 2">DSM 28287</strain>
    </source>
</reference>
<proteinExistence type="predicted"/>
<organism evidence="1 2">
    <name type="scientific">Aminicella lysinilytica</name>
    <dbReference type="NCBI Taxonomy" id="433323"/>
    <lineage>
        <taxon>Bacteria</taxon>
        <taxon>Bacillati</taxon>
        <taxon>Bacillota</taxon>
        <taxon>Clostridia</taxon>
        <taxon>Peptostreptococcales</taxon>
        <taxon>Anaerovoracaceae</taxon>
        <taxon>Aminicella</taxon>
    </lineage>
</organism>
<sequence length="93" mass="10100">MKKIVAIILICMAFQCSIVLGSITITYGEVEKSGNKNVEVNAVGTGQGFVLKDKNYKEGLDYLVFINNRGTGKKSDDKLISIYAVKVPSGLIK</sequence>
<dbReference type="RefSeq" id="WP_133527633.1">
    <property type="nucleotide sequence ID" value="NZ_CALCQM010000081.1"/>
</dbReference>
<gene>
    <name evidence="1" type="ORF">EV211_10362</name>
</gene>